<dbReference type="Pfam" id="PF02679">
    <property type="entry name" value="ComA"/>
    <property type="match status" value="1"/>
</dbReference>
<sequence>MKWDWVRSILADHPREELIFEAPGEAQQVALLRELGADVNLGNVALGSVAPLASERMGLRGETFGTIRTSRTVRGPPAAKFLYFLLESYRGLDQSQLAQMSRLPRRTVQSALESLR</sequence>
<evidence type="ECO:0000313" key="2">
    <source>
        <dbReference type="EMBL" id="EQD45657.1"/>
    </source>
</evidence>
<gene>
    <name evidence="2" type="ORF">B2A_09218</name>
</gene>
<accession>T0ZMH9</accession>
<comment type="caution">
    <text evidence="2">The sequence shown here is derived from an EMBL/GenBank/DDBJ whole genome shotgun (WGS) entry which is preliminary data.</text>
</comment>
<proteinExistence type="inferred from homology"/>
<comment type="similarity">
    <text evidence="1">Belongs to the phosphosulfolactate synthase family.</text>
</comment>
<organism evidence="2">
    <name type="scientific">mine drainage metagenome</name>
    <dbReference type="NCBI Taxonomy" id="410659"/>
    <lineage>
        <taxon>unclassified sequences</taxon>
        <taxon>metagenomes</taxon>
        <taxon>ecological metagenomes</taxon>
    </lineage>
</organism>
<dbReference type="InterPro" id="IPR003830">
    <property type="entry name" value="ComA_synth"/>
</dbReference>
<feature type="non-terminal residue" evidence="2">
    <location>
        <position position="116"/>
    </location>
</feature>
<reference evidence="2" key="1">
    <citation type="submission" date="2013-08" db="EMBL/GenBank/DDBJ databases">
        <authorList>
            <person name="Mendez C."/>
            <person name="Richter M."/>
            <person name="Ferrer M."/>
            <person name="Sanchez J."/>
        </authorList>
    </citation>
    <scope>NUCLEOTIDE SEQUENCE</scope>
</reference>
<protein>
    <submittedName>
        <fullName evidence="2">Phosphosulfolactate synthase</fullName>
    </submittedName>
</protein>
<reference evidence="2" key="2">
    <citation type="journal article" date="2014" name="ISME J.">
        <title>Microbial stratification in low pH oxic and suboxic macroscopic growths along an acid mine drainage.</title>
        <authorList>
            <person name="Mendez-Garcia C."/>
            <person name="Mesa V."/>
            <person name="Sprenger R.R."/>
            <person name="Richter M."/>
            <person name="Diez M.S."/>
            <person name="Solano J."/>
            <person name="Bargiela R."/>
            <person name="Golyshina O.V."/>
            <person name="Manteca A."/>
            <person name="Ramos J.L."/>
            <person name="Gallego J.R."/>
            <person name="Llorente I."/>
            <person name="Martins Dos Santos V.A."/>
            <person name="Jensen O.N."/>
            <person name="Pelaez A.I."/>
            <person name="Sanchez J."/>
            <person name="Ferrer M."/>
        </authorList>
    </citation>
    <scope>NUCLEOTIDE SEQUENCE</scope>
</reference>
<dbReference type="InterPro" id="IPR036112">
    <property type="entry name" value="ComA_synth_sf"/>
</dbReference>
<dbReference type="InterPro" id="IPR013785">
    <property type="entry name" value="Aldolase_TIM"/>
</dbReference>
<name>T0ZMH9_9ZZZZ</name>
<dbReference type="EMBL" id="AUZZ01006659">
    <property type="protein sequence ID" value="EQD45657.1"/>
    <property type="molecule type" value="Genomic_DNA"/>
</dbReference>
<dbReference type="AlphaFoldDB" id="T0ZMH9"/>
<dbReference type="Gene3D" id="3.20.20.70">
    <property type="entry name" value="Aldolase class I"/>
    <property type="match status" value="1"/>
</dbReference>
<dbReference type="SUPFAM" id="SSF102110">
    <property type="entry name" value="(2r)-phospho-3-sulfolactate synthase ComA"/>
    <property type="match status" value="1"/>
</dbReference>
<evidence type="ECO:0000256" key="1">
    <source>
        <dbReference type="ARBA" id="ARBA00010424"/>
    </source>
</evidence>